<feature type="compositionally biased region" description="Polar residues" evidence="1">
    <location>
        <begin position="1"/>
        <end position="28"/>
    </location>
</feature>
<proteinExistence type="predicted"/>
<feature type="region of interest" description="Disordered" evidence="1">
    <location>
        <begin position="1"/>
        <end position="85"/>
    </location>
</feature>
<evidence type="ECO:0000256" key="1">
    <source>
        <dbReference type="SAM" id="MobiDB-lite"/>
    </source>
</evidence>
<gene>
    <name evidence="2" type="ORF">RDB_LOCUS6854</name>
</gene>
<protein>
    <submittedName>
        <fullName evidence="2">Uncharacterized protein</fullName>
    </submittedName>
</protein>
<feature type="compositionally biased region" description="Polar residues" evidence="1">
    <location>
        <begin position="38"/>
        <end position="82"/>
    </location>
</feature>
<accession>A0A8H2WA20</accession>
<comment type="caution">
    <text evidence="2">The sequence shown here is derived from an EMBL/GenBank/DDBJ whole genome shotgun (WGS) entry which is preliminary data.</text>
</comment>
<sequence>MSYTRSIPSHTTSTSSNASLGDQTTRALHSSFHDGDSQDQSGSPLMTGHSSGRSSALNSPAPSDISGSINDDYNSHLPTATATKRDKLIGKVERIVSKAVRDPELHERAMLREVGGKELADGLAIVDSKDL</sequence>
<evidence type="ECO:0000313" key="3">
    <source>
        <dbReference type="Proteomes" id="UP000663846"/>
    </source>
</evidence>
<dbReference type="Proteomes" id="UP000663846">
    <property type="component" value="Unassembled WGS sequence"/>
</dbReference>
<dbReference type="AlphaFoldDB" id="A0A8H2WA20"/>
<evidence type="ECO:0000313" key="2">
    <source>
        <dbReference type="EMBL" id="CAE6345360.1"/>
    </source>
</evidence>
<reference evidence="2" key="1">
    <citation type="submission" date="2021-01" db="EMBL/GenBank/DDBJ databases">
        <authorList>
            <person name="Kaushik A."/>
        </authorList>
    </citation>
    <scope>NUCLEOTIDE SEQUENCE</scope>
    <source>
        <strain evidence="2">AG1-1C</strain>
    </source>
</reference>
<dbReference type="EMBL" id="CAJMWS010000040">
    <property type="protein sequence ID" value="CAE6345360.1"/>
    <property type="molecule type" value="Genomic_DNA"/>
</dbReference>
<organism evidence="2 3">
    <name type="scientific">Rhizoctonia solani</name>
    <dbReference type="NCBI Taxonomy" id="456999"/>
    <lineage>
        <taxon>Eukaryota</taxon>
        <taxon>Fungi</taxon>
        <taxon>Dikarya</taxon>
        <taxon>Basidiomycota</taxon>
        <taxon>Agaricomycotina</taxon>
        <taxon>Agaricomycetes</taxon>
        <taxon>Cantharellales</taxon>
        <taxon>Ceratobasidiaceae</taxon>
        <taxon>Rhizoctonia</taxon>
    </lineage>
</organism>
<name>A0A8H2WA20_9AGAM</name>